<reference evidence="1 2" key="1">
    <citation type="submission" date="2014-11" db="EMBL/GenBank/DDBJ databases">
        <title>Genetic blueprint of the zoonotic pathogen Toxocara canis.</title>
        <authorList>
            <person name="Zhu X.-Q."/>
            <person name="Korhonen P.K."/>
            <person name="Cai H."/>
            <person name="Young N.D."/>
            <person name="Nejsum P."/>
            <person name="von Samson-Himmelstjerna G."/>
            <person name="Boag P.R."/>
            <person name="Tan P."/>
            <person name="Li Q."/>
            <person name="Min J."/>
            <person name="Yang Y."/>
            <person name="Wang X."/>
            <person name="Fang X."/>
            <person name="Hall R.S."/>
            <person name="Hofmann A."/>
            <person name="Sternberg P.W."/>
            <person name="Jex A.R."/>
            <person name="Gasser R.B."/>
        </authorList>
    </citation>
    <scope>NUCLEOTIDE SEQUENCE [LARGE SCALE GENOMIC DNA]</scope>
    <source>
        <strain evidence="1">PN_DK_2014</strain>
    </source>
</reference>
<name>A0A0B2VZV4_TOXCA</name>
<evidence type="ECO:0000313" key="1">
    <source>
        <dbReference type="EMBL" id="KHN86872.1"/>
    </source>
</evidence>
<proteinExistence type="predicted"/>
<gene>
    <name evidence="1" type="ORF">Tcan_05784</name>
</gene>
<accession>A0A0B2VZV4</accession>
<keyword evidence="2" id="KW-1185">Reference proteome</keyword>
<protein>
    <submittedName>
        <fullName evidence="1">Uncharacterized protein</fullName>
    </submittedName>
</protein>
<dbReference type="Proteomes" id="UP000031036">
    <property type="component" value="Unassembled WGS sequence"/>
</dbReference>
<comment type="caution">
    <text evidence="1">The sequence shown here is derived from an EMBL/GenBank/DDBJ whole genome shotgun (WGS) entry which is preliminary data.</text>
</comment>
<evidence type="ECO:0000313" key="2">
    <source>
        <dbReference type="Proteomes" id="UP000031036"/>
    </source>
</evidence>
<sequence>MRRVDASACSYAMETCTNGTLAVAVHCDDVQLIYSAATGQERASENTNGEIQVPDVFLEKCDAQINSAKTTINKSEKRHKCKFQSMAMRFRHLLNENNF</sequence>
<organism evidence="1 2">
    <name type="scientific">Toxocara canis</name>
    <name type="common">Canine roundworm</name>
    <dbReference type="NCBI Taxonomy" id="6265"/>
    <lineage>
        <taxon>Eukaryota</taxon>
        <taxon>Metazoa</taxon>
        <taxon>Ecdysozoa</taxon>
        <taxon>Nematoda</taxon>
        <taxon>Chromadorea</taxon>
        <taxon>Rhabditida</taxon>
        <taxon>Spirurina</taxon>
        <taxon>Ascaridomorpha</taxon>
        <taxon>Ascaridoidea</taxon>
        <taxon>Toxocaridae</taxon>
        <taxon>Toxocara</taxon>
    </lineage>
</organism>
<dbReference type="EMBL" id="JPKZ01000510">
    <property type="protein sequence ID" value="KHN86872.1"/>
    <property type="molecule type" value="Genomic_DNA"/>
</dbReference>
<dbReference type="AlphaFoldDB" id="A0A0B2VZV4"/>